<keyword evidence="5" id="KW-0411">Iron-sulfur</keyword>
<dbReference type="NCBIfam" id="NF033640">
    <property type="entry name" value="N_Twi_rSAM"/>
    <property type="match status" value="1"/>
</dbReference>
<comment type="cofactor">
    <cofactor evidence="1">
        <name>[4Fe-4S] cluster</name>
        <dbReference type="ChEBI" id="CHEBI:49883"/>
    </cofactor>
</comment>
<comment type="caution">
    <text evidence="6">The sequence shown here is derived from an EMBL/GenBank/DDBJ whole genome shotgun (WGS) entry which is preliminary data.</text>
</comment>
<gene>
    <name evidence="6" type="ORF">SHI21_10635</name>
</gene>
<sequence length="448" mass="52023">MTEKFCPLPWIIQAIRNDGNIRACSNSHSSISKGLLHKADGSVYNAGVDNLAEAFNSEDLKSLRLSMLENKTNPICARCDREDAQGVRSRRKVESENWSQQFTIQDAKAITSVDGTVSAMPIYLDMRFGNKCNLKCRSCSPTDSNFWYEDHAELWGQTSFNDGNKKINLIREGSKLVEDTEMYRWYENPGFWDQMFQRLQNVEQIHTVGGEPLLIDQHFTLLEKCIEMNIAHKITIEYNSNITVIPEKAWALWSHFKRINIGASIDGVGRVNDYIRHPSRFENIFNNLKKIDQSPDNIFCWIATTVQVYNAHHLPELMKWVVKNKFNKVQRFLGMPILNCHPLHNPQFLSTKIFPTPVKEWISELYAECNIWMEENAHLYLEKEWAEATVLHVKEILSAYEAHMQSEDLSNLLPKFMTYTRGLDSIRKESFEHSIPELWEKLKPYTLP</sequence>
<dbReference type="InterPro" id="IPR058240">
    <property type="entry name" value="rSAM_sf"/>
</dbReference>
<reference evidence="6 7" key="1">
    <citation type="submission" date="2023-11" db="EMBL/GenBank/DDBJ databases">
        <title>A Novel Polar Bacteriovorax (B. antarcticus) Isolated from the Biocrust in Antarctica.</title>
        <authorList>
            <person name="Mun W."/>
            <person name="Choi S.Y."/>
            <person name="Mitchell R.J."/>
        </authorList>
    </citation>
    <scope>NUCLEOTIDE SEQUENCE [LARGE SCALE GENOMIC DNA]</scope>
    <source>
        <strain evidence="6 7">PP10</strain>
    </source>
</reference>
<evidence type="ECO:0000313" key="7">
    <source>
        <dbReference type="Proteomes" id="UP001302274"/>
    </source>
</evidence>
<keyword evidence="3" id="KW-0479">Metal-binding</keyword>
<dbReference type="Proteomes" id="UP001302274">
    <property type="component" value="Unassembled WGS sequence"/>
</dbReference>
<dbReference type="InterPro" id="IPR050377">
    <property type="entry name" value="Radical_SAM_PqqE_MftC-like"/>
</dbReference>
<accession>A0ABU5VUD5</accession>
<evidence type="ECO:0000256" key="2">
    <source>
        <dbReference type="ARBA" id="ARBA00022691"/>
    </source>
</evidence>
<keyword evidence="2" id="KW-0949">S-adenosyl-L-methionine</keyword>
<evidence type="ECO:0000256" key="3">
    <source>
        <dbReference type="ARBA" id="ARBA00022723"/>
    </source>
</evidence>
<keyword evidence="4" id="KW-0408">Iron</keyword>
<dbReference type="InterPro" id="IPR013785">
    <property type="entry name" value="Aldolase_TIM"/>
</dbReference>
<dbReference type="SUPFAM" id="SSF102114">
    <property type="entry name" value="Radical SAM enzymes"/>
    <property type="match status" value="1"/>
</dbReference>
<dbReference type="PANTHER" id="PTHR11228:SF7">
    <property type="entry name" value="PQQA PEPTIDE CYCLASE"/>
    <property type="match status" value="1"/>
</dbReference>
<dbReference type="CDD" id="cd21109">
    <property type="entry name" value="SPASM"/>
    <property type="match status" value="1"/>
</dbReference>
<dbReference type="SFLD" id="SFLDS00029">
    <property type="entry name" value="Radical_SAM"/>
    <property type="match status" value="1"/>
</dbReference>
<protein>
    <submittedName>
        <fullName evidence="6">Twitch domain-containing radical SAM protein</fullName>
    </submittedName>
</protein>
<dbReference type="InterPro" id="IPR007197">
    <property type="entry name" value="rSAM"/>
</dbReference>
<evidence type="ECO:0000256" key="1">
    <source>
        <dbReference type="ARBA" id="ARBA00001966"/>
    </source>
</evidence>
<proteinExistence type="predicted"/>
<name>A0ABU5VUD5_9BACT</name>
<dbReference type="PANTHER" id="PTHR11228">
    <property type="entry name" value="RADICAL SAM DOMAIN PROTEIN"/>
    <property type="match status" value="1"/>
</dbReference>
<evidence type="ECO:0000313" key="6">
    <source>
        <dbReference type="EMBL" id="MEA9356665.1"/>
    </source>
</evidence>
<dbReference type="RefSeq" id="WP_323576490.1">
    <property type="nucleotide sequence ID" value="NZ_JAYGJQ010000002.1"/>
</dbReference>
<organism evidence="6 7">
    <name type="scientific">Bacteriovorax antarcticus</name>
    <dbReference type="NCBI Taxonomy" id="3088717"/>
    <lineage>
        <taxon>Bacteria</taxon>
        <taxon>Pseudomonadati</taxon>
        <taxon>Bdellovibrionota</taxon>
        <taxon>Bacteriovoracia</taxon>
        <taxon>Bacteriovoracales</taxon>
        <taxon>Bacteriovoracaceae</taxon>
        <taxon>Bacteriovorax</taxon>
    </lineage>
</organism>
<dbReference type="EMBL" id="JAYGJQ010000002">
    <property type="protein sequence ID" value="MEA9356665.1"/>
    <property type="molecule type" value="Genomic_DNA"/>
</dbReference>
<evidence type="ECO:0000256" key="4">
    <source>
        <dbReference type="ARBA" id="ARBA00023004"/>
    </source>
</evidence>
<evidence type="ECO:0000256" key="5">
    <source>
        <dbReference type="ARBA" id="ARBA00023014"/>
    </source>
</evidence>
<keyword evidence="7" id="KW-1185">Reference proteome</keyword>
<dbReference type="Gene3D" id="3.20.20.70">
    <property type="entry name" value="Aldolase class I"/>
    <property type="match status" value="2"/>
</dbReference>